<dbReference type="Pfam" id="PF01809">
    <property type="entry name" value="YidD"/>
    <property type="match status" value="1"/>
</dbReference>
<name>A0A979GTP2_CHIPD</name>
<gene>
    <name evidence="1" type="ordered locus">Cpin_2537</name>
</gene>
<proteinExistence type="predicted"/>
<reference evidence="2" key="1">
    <citation type="submission" date="2009-08" db="EMBL/GenBank/DDBJ databases">
        <title>The complete genome of Chitinophaga pinensis DSM 2588.</title>
        <authorList>
            <consortium name="US DOE Joint Genome Institute (JGI-PGF)"/>
            <person name="Lucas S."/>
            <person name="Copeland A."/>
            <person name="Lapidus A."/>
            <person name="Glavina del Rio T."/>
            <person name="Dalin E."/>
            <person name="Tice H."/>
            <person name="Bruce D."/>
            <person name="Goodwin L."/>
            <person name="Pitluck S."/>
            <person name="Kyrpides N."/>
            <person name="Mavromatis K."/>
            <person name="Ivanova N."/>
            <person name="Mikhailova N."/>
            <person name="Sims D."/>
            <person name="Meinche L."/>
            <person name="Brettin T."/>
            <person name="Detter J.C."/>
            <person name="Han C."/>
            <person name="Larimer F."/>
            <person name="Land M."/>
            <person name="Hauser L."/>
            <person name="Markowitz V."/>
            <person name="Cheng J.-F."/>
            <person name="Hugenholtz P."/>
            <person name="Woyke T."/>
            <person name="Wu D."/>
            <person name="Spring S."/>
            <person name="Klenk H.-P."/>
            <person name="Eisen J.A."/>
        </authorList>
    </citation>
    <scope>NUCLEOTIDE SEQUENCE [LARGE SCALE GENOMIC DNA]</scope>
    <source>
        <strain evidence="2">ATCC 43595 / DSM 2588 / LMG 13176 / NBRC 15968 / NCIMB 11800 / UQM 2034</strain>
    </source>
</reference>
<organism evidence="1 2">
    <name type="scientific">Chitinophaga pinensis (strain ATCC 43595 / DSM 2588 / LMG 13176 / NBRC 15968 / NCIMB 11800 / UQM 2034)</name>
    <dbReference type="NCBI Taxonomy" id="485918"/>
    <lineage>
        <taxon>Bacteria</taxon>
        <taxon>Pseudomonadati</taxon>
        <taxon>Bacteroidota</taxon>
        <taxon>Chitinophagia</taxon>
        <taxon>Chitinophagales</taxon>
        <taxon>Chitinophagaceae</taxon>
        <taxon>Chitinophaga</taxon>
    </lineage>
</organism>
<dbReference type="NCBIfam" id="TIGR00278">
    <property type="entry name" value="membrane protein insertion efficiency factor YidD"/>
    <property type="match status" value="1"/>
</dbReference>
<dbReference type="KEGG" id="cpi:Cpin_2537"/>
<dbReference type="Proteomes" id="UP000002215">
    <property type="component" value="Chromosome"/>
</dbReference>
<dbReference type="EMBL" id="CP001699">
    <property type="protein sequence ID" value="ACU60021.1"/>
    <property type="molecule type" value="Genomic_DNA"/>
</dbReference>
<evidence type="ECO:0000313" key="2">
    <source>
        <dbReference type="Proteomes" id="UP000002215"/>
    </source>
</evidence>
<dbReference type="OrthoDB" id="710170at2"/>
<reference evidence="1 2" key="2">
    <citation type="journal article" date="2010" name="Stand. Genomic Sci.">
        <title>Complete genome sequence of Chitinophaga pinensis type strain (UQM 2034).</title>
        <authorList>
            <person name="Glavina Del Rio T."/>
            <person name="Abt B."/>
            <person name="Spring S."/>
            <person name="Lapidus A."/>
            <person name="Nolan M."/>
            <person name="Tice H."/>
            <person name="Copeland A."/>
            <person name="Cheng J.F."/>
            <person name="Chen F."/>
            <person name="Bruce D."/>
            <person name="Goodwin L."/>
            <person name="Pitluck S."/>
            <person name="Ivanova N."/>
            <person name="Mavromatis K."/>
            <person name="Mikhailova N."/>
            <person name="Pati A."/>
            <person name="Chen A."/>
            <person name="Palaniappan K."/>
            <person name="Land M."/>
            <person name="Hauser L."/>
            <person name="Chang Y.J."/>
            <person name="Jeffries C.D."/>
            <person name="Chain P."/>
            <person name="Saunders E."/>
            <person name="Detter J.C."/>
            <person name="Brettin T."/>
            <person name="Rohde M."/>
            <person name="Goker M."/>
            <person name="Bristow J."/>
            <person name="Eisen J.A."/>
            <person name="Markowitz V."/>
            <person name="Hugenholtz P."/>
            <person name="Kyrpides N.C."/>
            <person name="Klenk H.P."/>
            <person name="Lucas S."/>
        </authorList>
    </citation>
    <scope>NUCLEOTIDE SEQUENCE [LARGE SCALE GENOMIC DNA]</scope>
    <source>
        <strain evidence="2">ATCC 43595 / DSM 2588 / LMG 13176 / NBRC 15968 / NCIMB 11800 / UQM 2034</strain>
    </source>
</reference>
<dbReference type="SMART" id="SM01234">
    <property type="entry name" value="Haemolytic"/>
    <property type="match status" value="1"/>
</dbReference>
<protein>
    <recommendedName>
        <fullName evidence="3">Membrane protein insertion efficiency factor YidD</fullName>
    </recommendedName>
</protein>
<dbReference type="AlphaFoldDB" id="A0A979GTP2"/>
<dbReference type="InterPro" id="IPR002696">
    <property type="entry name" value="Membr_insert_effic_factor_YidD"/>
</dbReference>
<evidence type="ECO:0000313" key="1">
    <source>
        <dbReference type="EMBL" id="ACU60021.1"/>
    </source>
</evidence>
<evidence type="ECO:0008006" key="3">
    <source>
        <dbReference type="Google" id="ProtNLM"/>
    </source>
</evidence>
<dbReference type="RefSeq" id="WP_012790197.1">
    <property type="nucleotide sequence ID" value="NC_013132.1"/>
</dbReference>
<accession>A0A979GTP2</accession>
<sequence>MRWLFISLIHIYWIIPKKWRRRCIFKHSCSKYVYQTTKEQGFLTGIRALKQRMKQCTPYYGVYIGDDQEEWIILRDNEVIARRLTNV</sequence>